<proteinExistence type="predicted"/>
<gene>
    <name evidence="1" type="ORF">BSTOLATCC_MIC31363</name>
</gene>
<dbReference type="EMBL" id="CAJZBQ010000031">
    <property type="protein sequence ID" value="CAG9322338.1"/>
    <property type="molecule type" value="Genomic_DNA"/>
</dbReference>
<sequence>MAERNRFKYFRTNKVGRTSQLDEETAFFERKEEGSPRKIIYRNECPNELKAFEDCMKSTGNNLSACASQNLALGTCGKHFFKVINGMSQPYDYHKGLPK</sequence>
<name>A0AAU9JDD7_9CILI</name>
<evidence type="ECO:0008006" key="3">
    <source>
        <dbReference type="Google" id="ProtNLM"/>
    </source>
</evidence>
<protein>
    <recommendedName>
        <fullName evidence="3">COX assembly mitochondrial protein</fullName>
    </recommendedName>
</protein>
<organism evidence="1 2">
    <name type="scientific">Blepharisma stoltei</name>
    <dbReference type="NCBI Taxonomy" id="1481888"/>
    <lineage>
        <taxon>Eukaryota</taxon>
        <taxon>Sar</taxon>
        <taxon>Alveolata</taxon>
        <taxon>Ciliophora</taxon>
        <taxon>Postciliodesmatophora</taxon>
        <taxon>Heterotrichea</taxon>
        <taxon>Heterotrichida</taxon>
        <taxon>Blepharismidae</taxon>
        <taxon>Blepharisma</taxon>
    </lineage>
</organism>
<evidence type="ECO:0000313" key="2">
    <source>
        <dbReference type="Proteomes" id="UP001162131"/>
    </source>
</evidence>
<dbReference type="AlphaFoldDB" id="A0AAU9JDD7"/>
<evidence type="ECO:0000313" key="1">
    <source>
        <dbReference type="EMBL" id="CAG9322338.1"/>
    </source>
</evidence>
<accession>A0AAU9JDD7</accession>
<reference evidence="1" key="1">
    <citation type="submission" date="2021-09" db="EMBL/GenBank/DDBJ databases">
        <authorList>
            <consortium name="AG Swart"/>
            <person name="Singh M."/>
            <person name="Singh A."/>
            <person name="Seah K."/>
            <person name="Emmerich C."/>
        </authorList>
    </citation>
    <scope>NUCLEOTIDE SEQUENCE</scope>
    <source>
        <strain evidence="1">ATCC30299</strain>
    </source>
</reference>
<dbReference type="Proteomes" id="UP001162131">
    <property type="component" value="Unassembled WGS sequence"/>
</dbReference>
<comment type="caution">
    <text evidence="1">The sequence shown here is derived from an EMBL/GenBank/DDBJ whole genome shotgun (WGS) entry which is preliminary data.</text>
</comment>
<keyword evidence="2" id="KW-1185">Reference proteome</keyword>